<accession>C0ZIP2</accession>
<evidence type="ECO:0000313" key="2">
    <source>
        <dbReference type="Proteomes" id="UP000001877"/>
    </source>
</evidence>
<dbReference type="EMBL" id="AP008955">
    <property type="protein sequence ID" value="BAH41260.1"/>
    <property type="molecule type" value="Genomic_DNA"/>
</dbReference>
<protein>
    <submittedName>
        <fullName evidence="1">Uncharacterized protein</fullName>
    </submittedName>
</protein>
<gene>
    <name evidence="1" type="ordered locus">BBR47_02830</name>
</gene>
<evidence type="ECO:0000313" key="1">
    <source>
        <dbReference type="EMBL" id="BAH41260.1"/>
    </source>
</evidence>
<proteinExistence type="predicted"/>
<dbReference type="AlphaFoldDB" id="C0ZIP2"/>
<organism evidence="1 2">
    <name type="scientific">Brevibacillus brevis (strain 47 / JCM 6285 / NBRC 100599)</name>
    <dbReference type="NCBI Taxonomy" id="358681"/>
    <lineage>
        <taxon>Bacteria</taxon>
        <taxon>Bacillati</taxon>
        <taxon>Bacillota</taxon>
        <taxon>Bacilli</taxon>
        <taxon>Bacillales</taxon>
        <taxon>Paenibacillaceae</taxon>
        <taxon>Brevibacillus</taxon>
    </lineage>
</organism>
<sequence>MDHSGEGHAKRIYLVRKVGVAVMKNKSQPYTDFREMYRDIDVAAEAYYNEFFHAYKTDGRFPEVYTIEQTKRASSAIQLLQLLEWEWNPVRLLALLSTVGAALGIGRPIPVYDFCSMIEGAALIGTPYLDYYTKKKDILMATLEMFANEEP</sequence>
<dbReference type="HOGENOM" id="CLU_1944601_0_0_9"/>
<reference evidence="1 2" key="1">
    <citation type="submission" date="2005-03" db="EMBL/GenBank/DDBJ databases">
        <title>Brevibacillus brevis strain 47, complete genome.</title>
        <authorList>
            <person name="Hosoyama A."/>
            <person name="Yamada R."/>
            <person name="Hongo Y."/>
            <person name="Terui Y."/>
            <person name="Ankai A."/>
            <person name="Masuyama W."/>
            <person name="Sekiguchi M."/>
            <person name="Takeda T."/>
            <person name="Asano K."/>
            <person name="Ohji S."/>
            <person name="Ichikawa N."/>
            <person name="Narita S."/>
            <person name="Aoki N."/>
            <person name="Miura H."/>
            <person name="Matsushita S."/>
            <person name="Sekigawa T."/>
            <person name="Yamagata H."/>
            <person name="Yoshikawa H."/>
            <person name="Udaka S."/>
            <person name="Tanikawa S."/>
            <person name="Fujita N."/>
        </authorList>
    </citation>
    <scope>NUCLEOTIDE SEQUENCE [LARGE SCALE GENOMIC DNA]</scope>
    <source>
        <strain evidence="2">47 / JCM 6285 / NBRC 100599</strain>
    </source>
</reference>
<name>C0ZIP2_BREBN</name>
<dbReference type="Proteomes" id="UP000001877">
    <property type="component" value="Chromosome"/>
</dbReference>
<dbReference type="KEGG" id="bbe:BBR47_02830"/>
<keyword evidence="2" id="KW-1185">Reference proteome</keyword>